<protein>
    <submittedName>
        <fullName evidence="1">Uncharacterized protein</fullName>
    </submittedName>
</protein>
<evidence type="ECO:0000313" key="2">
    <source>
        <dbReference type="Proteomes" id="UP001157502"/>
    </source>
</evidence>
<name>A0ACC2FIY2_DALPE</name>
<evidence type="ECO:0000313" key="1">
    <source>
        <dbReference type="EMBL" id="KAJ7991316.1"/>
    </source>
</evidence>
<dbReference type="EMBL" id="CM055754">
    <property type="protein sequence ID" value="KAJ7991316.1"/>
    <property type="molecule type" value="Genomic_DNA"/>
</dbReference>
<accession>A0ACC2FIY2</accession>
<keyword evidence="2" id="KW-1185">Reference proteome</keyword>
<gene>
    <name evidence="1" type="ORF">DPEC_G00296060</name>
</gene>
<proteinExistence type="predicted"/>
<reference evidence="1" key="1">
    <citation type="submission" date="2021-05" db="EMBL/GenBank/DDBJ databases">
        <authorList>
            <person name="Pan Q."/>
            <person name="Jouanno E."/>
            <person name="Zahm M."/>
            <person name="Klopp C."/>
            <person name="Cabau C."/>
            <person name="Louis A."/>
            <person name="Berthelot C."/>
            <person name="Parey E."/>
            <person name="Roest Crollius H."/>
            <person name="Montfort J."/>
            <person name="Robinson-Rechavi M."/>
            <person name="Bouchez O."/>
            <person name="Lampietro C."/>
            <person name="Lopez Roques C."/>
            <person name="Donnadieu C."/>
            <person name="Postlethwait J."/>
            <person name="Bobe J."/>
            <person name="Dillon D."/>
            <person name="Chandos A."/>
            <person name="von Hippel F."/>
            <person name="Guiguen Y."/>
        </authorList>
    </citation>
    <scope>NUCLEOTIDE SEQUENCE</scope>
    <source>
        <strain evidence="1">YG-Jan2019</strain>
    </source>
</reference>
<organism evidence="1 2">
    <name type="scientific">Dallia pectoralis</name>
    <name type="common">Alaska blackfish</name>
    <dbReference type="NCBI Taxonomy" id="75939"/>
    <lineage>
        <taxon>Eukaryota</taxon>
        <taxon>Metazoa</taxon>
        <taxon>Chordata</taxon>
        <taxon>Craniata</taxon>
        <taxon>Vertebrata</taxon>
        <taxon>Euteleostomi</taxon>
        <taxon>Actinopterygii</taxon>
        <taxon>Neopterygii</taxon>
        <taxon>Teleostei</taxon>
        <taxon>Protacanthopterygii</taxon>
        <taxon>Esociformes</taxon>
        <taxon>Umbridae</taxon>
        <taxon>Dallia</taxon>
    </lineage>
</organism>
<comment type="caution">
    <text evidence="1">The sequence shown here is derived from an EMBL/GenBank/DDBJ whole genome shotgun (WGS) entry which is preliminary data.</text>
</comment>
<dbReference type="Proteomes" id="UP001157502">
    <property type="component" value="Chromosome 27"/>
</dbReference>
<sequence length="157" mass="17982">MYNSVWLKDEVHHRFHWRDNPEDDIEVFVVVRVNIGDKPAGCIAQVAMKETANLPQFTDMIEERRALTEDSYVDDILTSHNDHNTLKRITRGVEEILKAGCFFLKPRVISHQSGRGAPAETTVPRTLVLPNQMNQSKKKLRVKTMCPLLTPRSVGKF</sequence>